<accession>A0A812KWX3</accession>
<evidence type="ECO:0000256" key="1">
    <source>
        <dbReference type="SAM" id="MobiDB-lite"/>
    </source>
</evidence>
<sequence length="1039" mass="113474">DGNSLKVLEGLRGDAFQKAKDLGIAKLSEKNGLQVLIDEIKRMVFPLGAQEAQALFRSGQDKFGPLARKQTESVVSYVGRRRRWWLLMQQLDPRISLSDSLRAELLLELRGLTRDQQLMIKACAGGIDTFEGYAKIMIEHHGLIHLRSQRILGSQAYVAEIPGSMPENVMYTHEEEEEHWGYVTSAHEEQCEAESWYDDEASHAMVTQSSEMEQVEEVSDEDMATALNVMESCDHEARMDTAAEAIQLQLAANMIMGKAGGKGKKGSGKGKGQKGFPVVKSSLTIEERKKRLQEIKSRSKCLKCGRQGTSHAMMAYKVVPPGGNQRFKFGQHTGLSFEEVTWKYPGYAVWGFKEKKPSLYLAAYLDWVRNYYEIDEDTVEDISTHGTNVYVTVRTCRDCGHVEKIKKTQPEGKSIASATSQSFDLVANIYQDITNETQLSTAQVLRVLDDLRTQVENELVAQDCAGGVPSIKVGTLHAIVQDSVLAAVVEEERPQPSTTTQIPDMPSRARAFPGHAMSAAAGSERRRTSMSDMDEDSLNGYMAVLQDDEVALTLPEVDLMSSPDIYAVLDEGANSSVAGGVWMRNTEQKLHRLGFEAPWMSSEAKTFNGLDSTTSTLGTRRIPFSILLFDLDRSGKGKAYEGDEPELSGRNLVSGLLDVHVLPESNNAPLLLSQFAQCRLGLVKNMRDFTCTILRDNIEMHVPLARAKGSNLLCINLSTGLKHRSVLPKGVRKLSTTSANGPVVLPRNKKVRSHERQDDRNEPYNERPRDDSPTLEGRLKGGEIGFTDGLVNSDPANLVSSDSPAGSGDLLDLGSDILHTAARSTTLPGEAETSGGSLSPDLLPDTTSPDTSANMAASRAAGTRTTVFIGSVGVRINSWASQWKAYADGQKQYDSEAKRAALELVRSVFGAHVPSNASLFVCDLAAVSDPAPITNHIGRNPAVLERVAHAPAVVNALAGLRTWVAKSSRPSTSCLFALPRGIVLWPLVSWLQLSSTLSAILRSYMQVVTTAGHLCARVSAGVQPAAGSRPILLQRLQRS</sequence>
<comment type="caution">
    <text evidence="2">The sequence shown here is derived from an EMBL/GenBank/DDBJ whole genome shotgun (WGS) entry which is preliminary data.</text>
</comment>
<feature type="compositionally biased region" description="Polar residues" evidence="1">
    <location>
        <begin position="845"/>
        <end position="855"/>
    </location>
</feature>
<feature type="compositionally biased region" description="Basic and acidic residues" evidence="1">
    <location>
        <begin position="754"/>
        <end position="781"/>
    </location>
</feature>
<dbReference type="Proteomes" id="UP000604046">
    <property type="component" value="Unassembled WGS sequence"/>
</dbReference>
<protein>
    <submittedName>
        <fullName evidence="2">Uncharacterized protein</fullName>
    </submittedName>
</protein>
<evidence type="ECO:0000313" key="3">
    <source>
        <dbReference type="Proteomes" id="UP000604046"/>
    </source>
</evidence>
<feature type="region of interest" description="Disordered" evidence="1">
    <location>
        <begin position="732"/>
        <end position="787"/>
    </location>
</feature>
<organism evidence="2 3">
    <name type="scientific">Symbiodinium natans</name>
    <dbReference type="NCBI Taxonomy" id="878477"/>
    <lineage>
        <taxon>Eukaryota</taxon>
        <taxon>Sar</taxon>
        <taxon>Alveolata</taxon>
        <taxon>Dinophyceae</taxon>
        <taxon>Suessiales</taxon>
        <taxon>Symbiodiniaceae</taxon>
        <taxon>Symbiodinium</taxon>
    </lineage>
</organism>
<evidence type="ECO:0000313" key="2">
    <source>
        <dbReference type="EMBL" id="CAE7235142.1"/>
    </source>
</evidence>
<dbReference type="AlphaFoldDB" id="A0A812KWX3"/>
<keyword evidence="3" id="KW-1185">Reference proteome</keyword>
<gene>
    <name evidence="2" type="ORF">SNAT2548_LOCUS10018</name>
</gene>
<feature type="non-terminal residue" evidence="2">
    <location>
        <position position="1039"/>
    </location>
</feature>
<dbReference type="EMBL" id="CAJNDS010000802">
    <property type="protein sequence ID" value="CAE7235142.1"/>
    <property type="molecule type" value="Genomic_DNA"/>
</dbReference>
<name>A0A812KWX3_9DINO</name>
<feature type="region of interest" description="Disordered" evidence="1">
    <location>
        <begin position="824"/>
        <end position="859"/>
    </location>
</feature>
<reference evidence="2" key="1">
    <citation type="submission" date="2021-02" db="EMBL/GenBank/DDBJ databases">
        <authorList>
            <person name="Dougan E. K."/>
            <person name="Rhodes N."/>
            <person name="Thang M."/>
            <person name="Chan C."/>
        </authorList>
    </citation>
    <scope>NUCLEOTIDE SEQUENCE</scope>
</reference>
<proteinExistence type="predicted"/>